<keyword evidence="5" id="KW-1185">Reference proteome</keyword>
<dbReference type="InterPro" id="IPR016181">
    <property type="entry name" value="Acyl_CoA_acyltransferase"/>
</dbReference>
<dbReference type="Gene3D" id="3.40.630.30">
    <property type="match status" value="1"/>
</dbReference>
<organism evidence="4 5">
    <name type="scientific">Sphaerisporangium corydalis</name>
    <dbReference type="NCBI Taxonomy" id="1441875"/>
    <lineage>
        <taxon>Bacteria</taxon>
        <taxon>Bacillati</taxon>
        <taxon>Actinomycetota</taxon>
        <taxon>Actinomycetes</taxon>
        <taxon>Streptosporangiales</taxon>
        <taxon>Streptosporangiaceae</taxon>
        <taxon>Sphaerisporangium</taxon>
    </lineage>
</organism>
<evidence type="ECO:0000259" key="3">
    <source>
        <dbReference type="PROSITE" id="PS51186"/>
    </source>
</evidence>
<gene>
    <name evidence="4" type="ORF">ACFO8L_25550</name>
</gene>
<evidence type="ECO:0000313" key="5">
    <source>
        <dbReference type="Proteomes" id="UP001595891"/>
    </source>
</evidence>
<dbReference type="PROSITE" id="PS51186">
    <property type="entry name" value="GNAT"/>
    <property type="match status" value="1"/>
</dbReference>
<dbReference type="EMBL" id="JBHSFN010000016">
    <property type="protein sequence ID" value="MFC4589480.1"/>
    <property type="molecule type" value="Genomic_DNA"/>
</dbReference>
<accession>A0ABV9ELC9</accession>
<dbReference type="InterPro" id="IPR050832">
    <property type="entry name" value="Bact_Acetyltransf"/>
</dbReference>
<dbReference type="SUPFAM" id="SSF55729">
    <property type="entry name" value="Acyl-CoA N-acyltransferases (Nat)"/>
    <property type="match status" value="1"/>
</dbReference>
<reference evidence="5" key="1">
    <citation type="journal article" date="2019" name="Int. J. Syst. Evol. Microbiol.">
        <title>The Global Catalogue of Microorganisms (GCM) 10K type strain sequencing project: providing services to taxonomists for standard genome sequencing and annotation.</title>
        <authorList>
            <consortium name="The Broad Institute Genomics Platform"/>
            <consortium name="The Broad Institute Genome Sequencing Center for Infectious Disease"/>
            <person name="Wu L."/>
            <person name="Ma J."/>
        </authorList>
    </citation>
    <scope>NUCLEOTIDE SEQUENCE [LARGE SCALE GENOMIC DNA]</scope>
    <source>
        <strain evidence="5">CCUG 49560</strain>
    </source>
</reference>
<evidence type="ECO:0000256" key="1">
    <source>
        <dbReference type="ARBA" id="ARBA00022679"/>
    </source>
</evidence>
<dbReference type="InterPro" id="IPR000182">
    <property type="entry name" value="GNAT_dom"/>
</dbReference>
<keyword evidence="2" id="KW-0012">Acyltransferase</keyword>
<evidence type="ECO:0000256" key="2">
    <source>
        <dbReference type="ARBA" id="ARBA00023315"/>
    </source>
</evidence>
<dbReference type="CDD" id="cd04301">
    <property type="entry name" value="NAT_SF"/>
    <property type="match status" value="1"/>
</dbReference>
<sequence>MLWTFTSVLDEFPGAADAWLRRDPVRNTVALTVLGRLRHGLWNEGLMLGWLTEGDEVRGAVLHTPPYSLVLADIPLRSVPSLAEGLRGREITGVSGPVAQAGAYVATSGRRELSRISQRLYRLGELRPPSLSGTVRVAGDDDIEPAAEWIRAFMAEAEPGHAEDDPLPQVKHRVGQGEFVLLEDEGRPVALAGFSLPIIGMSRIGPVYTPPESRGRGYGSSVTYGATRAAQDAGADLVLLFTDLANPTSNSIYQTLGYRPVADYASIALA</sequence>
<proteinExistence type="predicted"/>
<comment type="caution">
    <text evidence="4">The sequence shown here is derived from an EMBL/GenBank/DDBJ whole genome shotgun (WGS) entry which is preliminary data.</text>
</comment>
<dbReference type="PANTHER" id="PTHR43877:SF2">
    <property type="entry name" value="AMINOALKYLPHOSPHONATE N-ACETYLTRANSFERASE-RELATED"/>
    <property type="match status" value="1"/>
</dbReference>
<name>A0ABV9ELC9_9ACTN</name>
<dbReference type="RefSeq" id="WP_262843951.1">
    <property type="nucleotide sequence ID" value="NZ_JANZYP010000023.1"/>
</dbReference>
<dbReference type="Proteomes" id="UP001595891">
    <property type="component" value="Unassembled WGS sequence"/>
</dbReference>
<evidence type="ECO:0000313" key="4">
    <source>
        <dbReference type="EMBL" id="MFC4589480.1"/>
    </source>
</evidence>
<keyword evidence="1" id="KW-0808">Transferase</keyword>
<dbReference type="PANTHER" id="PTHR43877">
    <property type="entry name" value="AMINOALKYLPHOSPHONATE N-ACETYLTRANSFERASE-RELATED-RELATED"/>
    <property type="match status" value="1"/>
</dbReference>
<feature type="domain" description="N-acetyltransferase" evidence="3">
    <location>
        <begin position="133"/>
        <end position="270"/>
    </location>
</feature>
<protein>
    <submittedName>
        <fullName evidence="4">GNAT family N-acetyltransferase</fullName>
    </submittedName>
</protein>
<dbReference type="Pfam" id="PF00583">
    <property type="entry name" value="Acetyltransf_1"/>
    <property type="match status" value="1"/>
</dbReference>